<proteinExistence type="predicted"/>
<dbReference type="EMBL" id="JAEQNB010000004">
    <property type="protein sequence ID" value="MBL0387919.1"/>
    <property type="molecule type" value="Genomic_DNA"/>
</dbReference>
<protein>
    <recommendedName>
        <fullName evidence="3">DUF1320 domain-containing protein</fullName>
    </recommendedName>
</protein>
<sequence>MTTVTYCTPDDVAGLFKPIKEDPETFDPDYLSGFIRKAQIHINERLRPHYVVPLVAPIPEVIMSICSDLAASFVLENHFSEIMYREDVPLATNYRRRAEADLDHVIEHQTLDGLPGVKKHAPEVPEQRRRIYTTTPNPSPLQNRLGAFDAATRGRW</sequence>
<name>A0ABS1JD17_9BACL</name>
<accession>A0ABS1JD17</accession>
<keyword evidence="2" id="KW-1185">Reference proteome</keyword>
<dbReference type="RefSeq" id="WP_201636377.1">
    <property type="nucleotide sequence ID" value="NZ_JAEQNB010000004.1"/>
</dbReference>
<dbReference type="Pfam" id="PF07030">
    <property type="entry name" value="Phage_Mu_Gp36"/>
    <property type="match status" value="1"/>
</dbReference>
<evidence type="ECO:0000313" key="2">
    <source>
        <dbReference type="Proteomes" id="UP000602284"/>
    </source>
</evidence>
<dbReference type="InterPro" id="IPR009752">
    <property type="entry name" value="Phage_Mu_GpJ"/>
</dbReference>
<evidence type="ECO:0000313" key="1">
    <source>
        <dbReference type="EMBL" id="MBL0387919.1"/>
    </source>
</evidence>
<dbReference type="Proteomes" id="UP000602284">
    <property type="component" value="Unassembled WGS sequence"/>
</dbReference>
<organism evidence="1 2">
    <name type="scientific">Tumebacillus amylolyticus</name>
    <dbReference type="NCBI Taxonomy" id="2801339"/>
    <lineage>
        <taxon>Bacteria</taxon>
        <taxon>Bacillati</taxon>
        <taxon>Bacillota</taxon>
        <taxon>Bacilli</taxon>
        <taxon>Bacillales</taxon>
        <taxon>Alicyclobacillaceae</taxon>
        <taxon>Tumebacillus</taxon>
    </lineage>
</organism>
<gene>
    <name evidence="1" type="ORF">JJB07_14860</name>
</gene>
<comment type="caution">
    <text evidence="1">The sequence shown here is derived from an EMBL/GenBank/DDBJ whole genome shotgun (WGS) entry which is preliminary data.</text>
</comment>
<evidence type="ECO:0008006" key="3">
    <source>
        <dbReference type="Google" id="ProtNLM"/>
    </source>
</evidence>
<reference evidence="1 2" key="1">
    <citation type="submission" date="2021-01" db="EMBL/GenBank/DDBJ databases">
        <title>Tumebacillus sp. strain ITR2 16S ribosomal RNA gene Genome sequencing and assembly.</title>
        <authorList>
            <person name="Kang M."/>
        </authorList>
    </citation>
    <scope>NUCLEOTIDE SEQUENCE [LARGE SCALE GENOMIC DNA]</scope>
    <source>
        <strain evidence="1 2">ITR2</strain>
    </source>
</reference>